<name>A0A565C894_9BRAS</name>
<reference evidence="5" key="1">
    <citation type="submission" date="2019-07" db="EMBL/GenBank/DDBJ databases">
        <authorList>
            <person name="Dittberner H."/>
        </authorList>
    </citation>
    <scope>NUCLEOTIDE SEQUENCE [LARGE SCALE GENOMIC DNA]</scope>
</reference>
<dbReference type="Pfam" id="PF00542">
    <property type="entry name" value="Ribosomal_L12"/>
    <property type="match status" value="1"/>
</dbReference>
<evidence type="ECO:0000259" key="4">
    <source>
        <dbReference type="Pfam" id="PF00542"/>
    </source>
</evidence>
<dbReference type="PANTHER" id="PTHR45987:SF11">
    <property type="entry name" value="OS07G0626100 PROTEIN"/>
    <property type="match status" value="1"/>
</dbReference>
<evidence type="ECO:0000313" key="5">
    <source>
        <dbReference type="EMBL" id="VVB09886.1"/>
    </source>
</evidence>
<dbReference type="GO" id="GO:0003729">
    <property type="term" value="F:mRNA binding"/>
    <property type="evidence" value="ECO:0007669"/>
    <property type="project" value="TreeGrafter"/>
</dbReference>
<dbReference type="SUPFAM" id="SSF54736">
    <property type="entry name" value="ClpS-like"/>
    <property type="match status" value="1"/>
</dbReference>
<keyword evidence="3" id="KW-0687">Ribonucleoprotein</keyword>
<sequence length="168" mass="18368">MRAPISAFLSRSIGFLHRTSPFPAATRHLSAVASPEDRTKKLERIADDLLKLNRIELHDYSILFSHKLGLNRYGSAVSIPVGSSGDGDASTETKTAEKTAFDVKLEKFDSAVKIKVIKEIRALTDLGLKEAKELVEKAPVIIKKGLTKEEANLIMEKLKAIGAISALE</sequence>
<dbReference type="GO" id="GO:0006412">
    <property type="term" value="P:translation"/>
    <property type="evidence" value="ECO:0007669"/>
    <property type="project" value="InterPro"/>
</dbReference>
<comment type="similarity">
    <text evidence="1">Belongs to the bacterial ribosomal protein bL12 family.</text>
</comment>
<keyword evidence="6" id="KW-1185">Reference proteome</keyword>
<dbReference type="InterPro" id="IPR013823">
    <property type="entry name" value="Ribosomal_bL12_C"/>
</dbReference>
<dbReference type="AlphaFoldDB" id="A0A565C894"/>
<dbReference type="EMBL" id="CABITT030000007">
    <property type="protein sequence ID" value="VVB09886.1"/>
    <property type="molecule type" value="Genomic_DNA"/>
</dbReference>
<organism evidence="5 6">
    <name type="scientific">Arabis nemorensis</name>
    <dbReference type="NCBI Taxonomy" id="586526"/>
    <lineage>
        <taxon>Eukaryota</taxon>
        <taxon>Viridiplantae</taxon>
        <taxon>Streptophyta</taxon>
        <taxon>Embryophyta</taxon>
        <taxon>Tracheophyta</taxon>
        <taxon>Spermatophyta</taxon>
        <taxon>Magnoliopsida</taxon>
        <taxon>eudicotyledons</taxon>
        <taxon>Gunneridae</taxon>
        <taxon>Pentapetalae</taxon>
        <taxon>rosids</taxon>
        <taxon>malvids</taxon>
        <taxon>Brassicales</taxon>
        <taxon>Brassicaceae</taxon>
        <taxon>Arabideae</taxon>
        <taxon>Arabis</taxon>
    </lineage>
</organism>
<dbReference type="CDD" id="cd00387">
    <property type="entry name" value="Ribosomal_L7_L12"/>
    <property type="match status" value="1"/>
</dbReference>
<dbReference type="GO" id="GO:1990904">
    <property type="term" value="C:ribonucleoprotein complex"/>
    <property type="evidence" value="ECO:0007669"/>
    <property type="project" value="UniProtKB-KW"/>
</dbReference>
<protein>
    <recommendedName>
        <fullName evidence="4">Large ribosomal subunit protein bL12 C-terminal domain-containing protein</fullName>
    </recommendedName>
</protein>
<dbReference type="PANTHER" id="PTHR45987">
    <property type="entry name" value="39S RIBOSOMAL PROTEIN L12"/>
    <property type="match status" value="1"/>
</dbReference>
<accession>A0A565C894</accession>
<dbReference type="GO" id="GO:0005840">
    <property type="term" value="C:ribosome"/>
    <property type="evidence" value="ECO:0007669"/>
    <property type="project" value="UniProtKB-KW"/>
</dbReference>
<dbReference type="InterPro" id="IPR014719">
    <property type="entry name" value="Ribosomal_bL12_C/ClpS-like"/>
</dbReference>
<dbReference type="GO" id="GO:0003735">
    <property type="term" value="F:structural constituent of ribosome"/>
    <property type="evidence" value="ECO:0007669"/>
    <property type="project" value="InterPro"/>
</dbReference>
<evidence type="ECO:0000313" key="6">
    <source>
        <dbReference type="Proteomes" id="UP000489600"/>
    </source>
</evidence>
<keyword evidence="2" id="KW-0689">Ribosomal protein</keyword>
<proteinExistence type="inferred from homology"/>
<dbReference type="Gene3D" id="3.30.1390.10">
    <property type="match status" value="1"/>
</dbReference>
<dbReference type="FunFam" id="3.30.1390.10:FF:000001">
    <property type="entry name" value="50S ribosomal protein L7/L12"/>
    <property type="match status" value="1"/>
</dbReference>
<dbReference type="InterPro" id="IPR000206">
    <property type="entry name" value="Ribosomal_bL12"/>
</dbReference>
<comment type="caution">
    <text evidence="5">The sequence shown here is derived from an EMBL/GenBank/DDBJ whole genome shotgun (WGS) entry which is preliminary data.</text>
</comment>
<feature type="domain" description="Large ribosomal subunit protein bL12 C-terminal" evidence="4">
    <location>
        <begin position="101"/>
        <end position="164"/>
    </location>
</feature>
<evidence type="ECO:0000256" key="2">
    <source>
        <dbReference type="ARBA" id="ARBA00022980"/>
    </source>
</evidence>
<evidence type="ECO:0000256" key="3">
    <source>
        <dbReference type="ARBA" id="ARBA00023274"/>
    </source>
</evidence>
<gene>
    <name evidence="5" type="ORF">ANE_LOCUS20330</name>
</gene>
<dbReference type="OrthoDB" id="250175at2759"/>
<dbReference type="Proteomes" id="UP000489600">
    <property type="component" value="Unassembled WGS sequence"/>
</dbReference>
<evidence type="ECO:0000256" key="1">
    <source>
        <dbReference type="ARBA" id="ARBA00007197"/>
    </source>
</evidence>